<accession>A0A0A9AD28</accession>
<evidence type="ECO:0000313" key="1">
    <source>
        <dbReference type="EMBL" id="JAD46875.1"/>
    </source>
</evidence>
<organism evidence="1">
    <name type="scientific">Arundo donax</name>
    <name type="common">Giant reed</name>
    <name type="synonym">Donax arundinaceus</name>
    <dbReference type="NCBI Taxonomy" id="35708"/>
    <lineage>
        <taxon>Eukaryota</taxon>
        <taxon>Viridiplantae</taxon>
        <taxon>Streptophyta</taxon>
        <taxon>Embryophyta</taxon>
        <taxon>Tracheophyta</taxon>
        <taxon>Spermatophyta</taxon>
        <taxon>Magnoliopsida</taxon>
        <taxon>Liliopsida</taxon>
        <taxon>Poales</taxon>
        <taxon>Poaceae</taxon>
        <taxon>PACMAD clade</taxon>
        <taxon>Arundinoideae</taxon>
        <taxon>Arundineae</taxon>
        <taxon>Arundo</taxon>
    </lineage>
</organism>
<sequence length="49" mass="5158">MVDVNGDKIVGDATKANYTSHPAVSVELTGCFMLVHRSSPSPCIEIPGI</sequence>
<reference evidence="1" key="1">
    <citation type="submission" date="2014-09" db="EMBL/GenBank/DDBJ databases">
        <authorList>
            <person name="Magalhaes I.L.F."/>
            <person name="Oliveira U."/>
            <person name="Santos F.R."/>
            <person name="Vidigal T.H.D.A."/>
            <person name="Brescovit A.D."/>
            <person name="Santos A.J."/>
        </authorList>
    </citation>
    <scope>NUCLEOTIDE SEQUENCE</scope>
    <source>
        <tissue evidence="1">Shoot tissue taken approximately 20 cm above the soil surface</tissue>
    </source>
</reference>
<proteinExistence type="predicted"/>
<reference evidence="1" key="2">
    <citation type="journal article" date="2015" name="Data Brief">
        <title>Shoot transcriptome of the giant reed, Arundo donax.</title>
        <authorList>
            <person name="Barrero R.A."/>
            <person name="Guerrero F.D."/>
            <person name="Moolhuijzen P."/>
            <person name="Goolsby J.A."/>
            <person name="Tidwell J."/>
            <person name="Bellgard S.E."/>
            <person name="Bellgard M.I."/>
        </authorList>
    </citation>
    <scope>NUCLEOTIDE SEQUENCE</scope>
    <source>
        <tissue evidence="1">Shoot tissue taken approximately 20 cm above the soil surface</tissue>
    </source>
</reference>
<name>A0A0A9AD28_ARUDO</name>
<dbReference type="EMBL" id="GBRH01251020">
    <property type="protein sequence ID" value="JAD46875.1"/>
    <property type="molecule type" value="Transcribed_RNA"/>
</dbReference>
<protein>
    <submittedName>
        <fullName evidence="1">Uncharacterized protein</fullName>
    </submittedName>
</protein>
<dbReference type="AlphaFoldDB" id="A0A0A9AD28"/>